<feature type="transmembrane region" description="Helical" evidence="1">
    <location>
        <begin position="50"/>
        <end position="72"/>
    </location>
</feature>
<feature type="transmembrane region" description="Helical" evidence="1">
    <location>
        <begin position="20"/>
        <end position="43"/>
    </location>
</feature>
<keyword evidence="1" id="KW-0472">Membrane</keyword>
<keyword evidence="1" id="KW-1133">Transmembrane helix</keyword>
<evidence type="ECO:0000313" key="3">
    <source>
        <dbReference type="Proteomes" id="UP001341820"/>
    </source>
</evidence>
<sequence length="194" mass="22186">MDGLLTDALAYIEAAGWLAPVLFIILHILRPVLFLPVLLVTLAGGYVFGLFYGMIFSYVGLMGVSLTFYWLIERFPKVYDKLKMVKEKLLGSKTSLTIWQLLLLRIMPFVHFHALSFYVMEESKHYRDYVKQSAVMNMSPAIVYTAFGGLIHELPLPGLVVFCLFLVLFMFIIRPKKPTDTYQPNDIDAPLPQK</sequence>
<reference evidence="2 3" key="1">
    <citation type="submission" date="2023-03" db="EMBL/GenBank/DDBJ databases">
        <title>Bacillus Genome Sequencing.</title>
        <authorList>
            <person name="Dunlap C."/>
        </authorList>
    </citation>
    <scope>NUCLEOTIDE SEQUENCE [LARGE SCALE GENOMIC DNA]</scope>
    <source>
        <strain evidence="2 3">B-4107</strain>
    </source>
</reference>
<dbReference type="EMBL" id="JAROAS010000028">
    <property type="protein sequence ID" value="MED4129210.1"/>
    <property type="molecule type" value="Genomic_DNA"/>
</dbReference>
<evidence type="ECO:0000256" key="1">
    <source>
        <dbReference type="SAM" id="Phobius"/>
    </source>
</evidence>
<proteinExistence type="predicted"/>
<feature type="transmembrane region" description="Helical" evidence="1">
    <location>
        <begin position="98"/>
        <end position="120"/>
    </location>
</feature>
<feature type="transmembrane region" description="Helical" evidence="1">
    <location>
        <begin position="156"/>
        <end position="173"/>
    </location>
</feature>
<comment type="caution">
    <text evidence="2">The sequence shown here is derived from an EMBL/GenBank/DDBJ whole genome shotgun (WGS) entry which is preliminary data.</text>
</comment>
<organism evidence="2 3">
    <name type="scientific">Shouchella miscanthi</name>
    <dbReference type="NCBI Taxonomy" id="2598861"/>
    <lineage>
        <taxon>Bacteria</taxon>
        <taxon>Bacillati</taxon>
        <taxon>Bacillota</taxon>
        <taxon>Bacilli</taxon>
        <taxon>Bacillales</taxon>
        <taxon>Bacillaceae</taxon>
        <taxon>Shouchella</taxon>
    </lineage>
</organism>
<gene>
    <name evidence="2" type="ORF">P5F74_13785</name>
</gene>
<keyword evidence="1" id="KW-0812">Transmembrane</keyword>
<accession>A0ABU6NPP6</accession>
<feature type="transmembrane region" description="Helical" evidence="1">
    <location>
        <begin position="132"/>
        <end position="150"/>
    </location>
</feature>
<dbReference type="RefSeq" id="WP_035397691.1">
    <property type="nucleotide sequence ID" value="NZ_CP042163.1"/>
</dbReference>
<keyword evidence="3" id="KW-1185">Reference proteome</keyword>
<name>A0ABU6NPP6_9BACI</name>
<protein>
    <submittedName>
        <fullName evidence="2">TVP38/TMEM64 family protein</fullName>
    </submittedName>
</protein>
<evidence type="ECO:0000313" key="2">
    <source>
        <dbReference type="EMBL" id="MED4129210.1"/>
    </source>
</evidence>
<dbReference type="Proteomes" id="UP001341820">
    <property type="component" value="Unassembled WGS sequence"/>
</dbReference>